<dbReference type="PANTHER" id="PTHR23111">
    <property type="entry name" value="ZINC FINGER PROTEIN"/>
    <property type="match status" value="1"/>
</dbReference>
<name>A0A1X2GAU2_9FUNG</name>
<proteinExistence type="predicted"/>
<dbReference type="InterPro" id="IPR001876">
    <property type="entry name" value="Znf_RanBP2"/>
</dbReference>
<dbReference type="AlphaFoldDB" id="A0A1X2GAU2"/>
<keyword evidence="2 4" id="KW-0863">Zinc-finger</keyword>
<dbReference type="GO" id="GO:0003729">
    <property type="term" value="F:mRNA binding"/>
    <property type="evidence" value="ECO:0007669"/>
    <property type="project" value="TreeGrafter"/>
</dbReference>
<dbReference type="PANTHER" id="PTHR23111:SF40">
    <property type="entry name" value="RNA-BINDING PROTEIN INVOLVED IN HETEROCHROMATIN ASSEMBLY-RELATED"/>
    <property type="match status" value="1"/>
</dbReference>
<organism evidence="6 7">
    <name type="scientific">Hesseltinella vesiculosa</name>
    <dbReference type="NCBI Taxonomy" id="101127"/>
    <lineage>
        <taxon>Eukaryota</taxon>
        <taxon>Fungi</taxon>
        <taxon>Fungi incertae sedis</taxon>
        <taxon>Mucoromycota</taxon>
        <taxon>Mucoromycotina</taxon>
        <taxon>Mucoromycetes</taxon>
        <taxon>Mucorales</taxon>
        <taxon>Cunninghamellaceae</taxon>
        <taxon>Hesseltinella</taxon>
    </lineage>
</organism>
<keyword evidence="1" id="KW-0479">Metal-binding</keyword>
<dbReference type="Proteomes" id="UP000242146">
    <property type="component" value="Unassembled WGS sequence"/>
</dbReference>
<keyword evidence="7" id="KW-1185">Reference proteome</keyword>
<dbReference type="PROSITE" id="PS01358">
    <property type="entry name" value="ZF_RANBP2_1"/>
    <property type="match status" value="2"/>
</dbReference>
<sequence length="105" mass="12349">MSCSRWRTIQIKKADLVIRSLSNKSPPRNMPEIKPRFRPGDWTCPQCQFINHAHRTQCRECDHTLDGQSRTPSLGDWICPECQYYNFRRQLVCRKCTTLKPIPTA</sequence>
<evidence type="ECO:0000256" key="4">
    <source>
        <dbReference type="PROSITE-ProRule" id="PRU00322"/>
    </source>
</evidence>
<evidence type="ECO:0000259" key="5">
    <source>
        <dbReference type="PROSITE" id="PS50199"/>
    </source>
</evidence>
<feature type="domain" description="RanBP2-type" evidence="5">
    <location>
        <begin position="73"/>
        <end position="102"/>
    </location>
</feature>
<dbReference type="Gene3D" id="4.10.1060.10">
    <property type="entry name" value="Zinc finger, RanBP2-type"/>
    <property type="match status" value="2"/>
</dbReference>
<accession>A0A1X2GAU2</accession>
<dbReference type="PROSITE" id="PS50199">
    <property type="entry name" value="ZF_RANBP2_2"/>
    <property type="match status" value="2"/>
</dbReference>
<evidence type="ECO:0000313" key="7">
    <source>
        <dbReference type="Proteomes" id="UP000242146"/>
    </source>
</evidence>
<dbReference type="SMART" id="SM00547">
    <property type="entry name" value="ZnF_RBZ"/>
    <property type="match status" value="2"/>
</dbReference>
<reference evidence="6 7" key="1">
    <citation type="submission" date="2016-07" db="EMBL/GenBank/DDBJ databases">
        <title>Pervasive Adenine N6-methylation of Active Genes in Fungi.</title>
        <authorList>
            <consortium name="DOE Joint Genome Institute"/>
            <person name="Mondo S.J."/>
            <person name="Dannebaum R.O."/>
            <person name="Kuo R.C."/>
            <person name="Labutti K."/>
            <person name="Haridas S."/>
            <person name="Kuo A."/>
            <person name="Salamov A."/>
            <person name="Ahrendt S.R."/>
            <person name="Lipzen A."/>
            <person name="Sullivan W."/>
            <person name="Andreopoulos W.B."/>
            <person name="Clum A."/>
            <person name="Lindquist E."/>
            <person name="Daum C."/>
            <person name="Ramamoorthy G.K."/>
            <person name="Gryganskyi A."/>
            <person name="Culley D."/>
            <person name="Magnuson J.K."/>
            <person name="James T.Y."/>
            <person name="O'Malley M.A."/>
            <person name="Stajich J.E."/>
            <person name="Spatafora J.W."/>
            <person name="Visel A."/>
            <person name="Grigoriev I.V."/>
        </authorList>
    </citation>
    <scope>NUCLEOTIDE SEQUENCE [LARGE SCALE GENOMIC DNA]</scope>
    <source>
        <strain evidence="6 7">NRRL 3301</strain>
    </source>
</reference>
<keyword evidence="3" id="KW-0862">Zinc</keyword>
<evidence type="ECO:0000256" key="1">
    <source>
        <dbReference type="ARBA" id="ARBA00022723"/>
    </source>
</evidence>
<dbReference type="OrthoDB" id="448399at2759"/>
<dbReference type="STRING" id="101127.A0A1X2GAU2"/>
<protein>
    <recommendedName>
        <fullName evidence="5">RanBP2-type domain-containing protein</fullName>
    </recommendedName>
</protein>
<dbReference type="EMBL" id="MCGT01000026">
    <property type="protein sequence ID" value="ORX49469.1"/>
    <property type="molecule type" value="Genomic_DNA"/>
</dbReference>
<feature type="domain" description="RanBP2-type" evidence="5">
    <location>
        <begin position="38"/>
        <end position="67"/>
    </location>
</feature>
<evidence type="ECO:0000256" key="3">
    <source>
        <dbReference type="ARBA" id="ARBA00022833"/>
    </source>
</evidence>
<dbReference type="SUPFAM" id="SSF90209">
    <property type="entry name" value="Ran binding protein zinc finger-like"/>
    <property type="match status" value="2"/>
</dbReference>
<dbReference type="GO" id="GO:0008270">
    <property type="term" value="F:zinc ion binding"/>
    <property type="evidence" value="ECO:0007669"/>
    <property type="project" value="UniProtKB-KW"/>
</dbReference>
<gene>
    <name evidence="6" type="ORF">DM01DRAFT_1376315</name>
</gene>
<evidence type="ECO:0000313" key="6">
    <source>
        <dbReference type="EMBL" id="ORX49469.1"/>
    </source>
</evidence>
<evidence type="ECO:0000256" key="2">
    <source>
        <dbReference type="ARBA" id="ARBA00022771"/>
    </source>
</evidence>
<dbReference type="InterPro" id="IPR036443">
    <property type="entry name" value="Znf_RanBP2_sf"/>
</dbReference>
<comment type="caution">
    <text evidence="6">The sequence shown here is derived from an EMBL/GenBank/DDBJ whole genome shotgun (WGS) entry which is preliminary data.</text>
</comment>
<dbReference type="Pfam" id="PF00641">
    <property type="entry name" value="Zn_ribbon_RanBP"/>
    <property type="match status" value="2"/>
</dbReference>